<dbReference type="Pfam" id="PF02092">
    <property type="entry name" value="tRNA_synt_2f"/>
    <property type="match status" value="1"/>
</dbReference>
<name>A0ABU5RS10_9CYAN</name>
<comment type="catalytic activity">
    <reaction evidence="7 8">
        <text>tRNA(Gly) + glycine + ATP = glycyl-tRNA(Gly) + AMP + diphosphate</text>
        <dbReference type="Rhea" id="RHEA:16013"/>
        <dbReference type="Rhea" id="RHEA-COMP:9664"/>
        <dbReference type="Rhea" id="RHEA-COMP:9683"/>
        <dbReference type="ChEBI" id="CHEBI:30616"/>
        <dbReference type="ChEBI" id="CHEBI:33019"/>
        <dbReference type="ChEBI" id="CHEBI:57305"/>
        <dbReference type="ChEBI" id="CHEBI:78442"/>
        <dbReference type="ChEBI" id="CHEBI:78522"/>
        <dbReference type="ChEBI" id="CHEBI:456215"/>
        <dbReference type="EC" id="6.1.1.14"/>
    </reaction>
</comment>
<keyword evidence="2 8" id="KW-0436">Ligase</keyword>
<evidence type="ECO:0000313" key="9">
    <source>
        <dbReference type="EMBL" id="MEA5390522.1"/>
    </source>
</evidence>
<gene>
    <name evidence="8 9" type="primary">glyS</name>
    <name evidence="9" type="ORF">VB738_04515</name>
</gene>
<reference evidence="9 10" key="1">
    <citation type="submission" date="2023-12" db="EMBL/GenBank/DDBJ databases">
        <title>Baltic Sea Cyanobacteria.</title>
        <authorList>
            <person name="Delbaje E."/>
            <person name="Fewer D.P."/>
            <person name="Shishido T.K."/>
        </authorList>
    </citation>
    <scope>NUCLEOTIDE SEQUENCE [LARGE SCALE GENOMIC DNA]</scope>
    <source>
        <strain evidence="9 10">UHCC 0139</strain>
    </source>
</reference>
<dbReference type="NCBIfam" id="TIGR00211">
    <property type="entry name" value="glyS"/>
    <property type="match status" value="1"/>
</dbReference>
<evidence type="ECO:0000256" key="2">
    <source>
        <dbReference type="ARBA" id="ARBA00022598"/>
    </source>
</evidence>
<dbReference type="GO" id="GO:0004820">
    <property type="term" value="F:glycine-tRNA ligase activity"/>
    <property type="evidence" value="ECO:0007669"/>
    <property type="project" value="UniProtKB-EC"/>
</dbReference>
<dbReference type="EC" id="6.1.1.14" evidence="8"/>
<dbReference type="SUPFAM" id="SSF109604">
    <property type="entry name" value="HD-domain/PDEase-like"/>
    <property type="match status" value="1"/>
</dbReference>
<evidence type="ECO:0000256" key="4">
    <source>
        <dbReference type="ARBA" id="ARBA00022840"/>
    </source>
</evidence>
<dbReference type="Proteomes" id="UP001304461">
    <property type="component" value="Unassembled WGS sequence"/>
</dbReference>
<protein>
    <recommendedName>
        <fullName evidence="8">Glycine--tRNA ligase beta subunit</fullName>
        <ecNumber evidence="8">6.1.1.14</ecNumber>
    </recommendedName>
    <alternativeName>
        <fullName evidence="8">Glycyl-tRNA synthetase beta subunit</fullName>
        <shortName evidence="8">GlyRS</shortName>
    </alternativeName>
</protein>
<comment type="subcellular location">
    <subcellularLocation>
        <location evidence="8">Cytoplasm</location>
    </subcellularLocation>
</comment>
<dbReference type="PANTHER" id="PTHR30075">
    <property type="entry name" value="GLYCYL-TRNA SYNTHETASE"/>
    <property type="match status" value="1"/>
</dbReference>
<sequence length="721" mass="77302">MATFLLEIGTEELPADFVRLAQPQLEAIVARDLREARLACDSIRTGGTPRRLAVTVTGLPREQEDLVEDRKGPPAQQAFHDGQATQAAIGFARRCGCSPDQLEIRETDKGPFVFARTTEAGRPTAEVLAGCIPGWIRSLQGRRFMRWGAGDGRFSRPLRWLVALLDEAVVPVALSDLDPPLASDRLSRGHRLHAGAVTIPSAAGYAAALEAADVQVDREARGAAIRTALEAAATAAGAELDLPEALFDELVDLVESPRLIEGSIDAEYLALPPEVLSTVMRSHQRYVPLRLADAPADPLALEAGEALMPRFLCLSNGLAAAADTIRRGNERVLRARLADAAFFLAADRRQSSAERVEGLDRVTFAEGLGSLADRSQRLAWLADLLCRRLPVGDAAAVAARRAAPLCKHDLVSQMVGEFPELQGVMGAKYLLAEGESRAVALAVLEHYQPRGAGDALPGSEAGAVLALAERLELLLSIFARGERPSGSSDPYALRRAGNGLLQILWDREWSLDLVGLMAEATAHWQRLLPELEVQPLALAADLLDFLRQRLASLLEEEGSSPDLVQAVAGDGVSLERLLRDPADARARVELLRRLRSGGSLPVVQAVVQRASRLAEQADLAADLVSPEGVVDPDLFGSPSEAAVLTVLERLAVHAAATGTGRYEPLARLLGESGATLAAFFDGPDSVMVLCDEPEVRRNRLRLLAVLRNQAAVLADFSRLGG</sequence>
<keyword evidence="3 8" id="KW-0547">Nucleotide-binding</keyword>
<organism evidence="9 10">
    <name type="scientific">Cyanobium gracile UHCC 0139</name>
    <dbReference type="NCBI Taxonomy" id="3110308"/>
    <lineage>
        <taxon>Bacteria</taxon>
        <taxon>Bacillati</taxon>
        <taxon>Cyanobacteriota</taxon>
        <taxon>Cyanophyceae</taxon>
        <taxon>Synechococcales</taxon>
        <taxon>Prochlorococcaceae</taxon>
        <taxon>Cyanobium</taxon>
    </lineage>
</organism>
<comment type="subunit">
    <text evidence="8">Tetramer of two alpha and two beta subunits.</text>
</comment>
<keyword evidence="4 8" id="KW-0067">ATP-binding</keyword>
<evidence type="ECO:0000256" key="7">
    <source>
        <dbReference type="ARBA" id="ARBA00047937"/>
    </source>
</evidence>
<evidence type="ECO:0000256" key="6">
    <source>
        <dbReference type="ARBA" id="ARBA00023146"/>
    </source>
</evidence>
<comment type="caution">
    <text evidence="9">The sequence shown here is derived from an EMBL/GenBank/DDBJ whole genome shotgun (WGS) entry which is preliminary data.</text>
</comment>
<evidence type="ECO:0000313" key="10">
    <source>
        <dbReference type="Proteomes" id="UP001304461"/>
    </source>
</evidence>
<dbReference type="PRINTS" id="PR01045">
    <property type="entry name" value="TRNASYNTHGB"/>
</dbReference>
<dbReference type="InterPro" id="IPR006194">
    <property type="entry name" value="Gly-tRNA-synth_heterodimer"/>
</dbReference>
<keyword evidence="6 8" id="KW-0030">Aminoacyl-tRNA synthetase</keyword>
<dbReference type="PANTHER" id="PTHR30075:SF2">
    <property type="entry name" value="GLYCINE--TRNA LIGASE, CHLOROPLASTIC_MITOCHONDRIAL 2"/>
    <property type="match status" value="1"/>
</dbReference>
<evidence type="ECO:0000256" key="8">
    <source>
        <dbReference type="HAMAP-Rule" id="MF_00255"/>
    </source>
</evidence>
<dbReference type="HAMAP" id="MF_00255">
    <property type="entry name" value="Gly_tRNA_synth_beta"/>
    <property type="match status" value="1"/>
</dbReference>
<keyword evidence="8" id="KW-0963">Cytoplasm</keyword>
<dbReference type="PROSITE" id="PS50861">
    <property type="entry name" value="AA_TRNA_LIGASE_II_GLYAB"/>
    <property type="match status" value="1"/>
</dbReference>
<dbReference type="RefSeq" id="WP_323304617.1">
    <property type="nucleotide sequence ID" value="NZ_JAYGHX010000002.1"/>
</dbReference>
<proteinExistence type="inferred from homology"/>
<accession>A0ABU5RS10</accession>
<keyword evidence="5 8" id="KW-0648">Protein biosynthesis</keyword>
<keyword evidence="10" id="KW-1185">Reference proteome</keyword>
<comment type="similarity">
    <text evidence="1 8">Belongs to the class-II aminoacyl-tRNA synthetase family.</text>
</comment>
<dbReference type="EMBL" id="JAYGHX010000002">
    <property type="protein sequence ID" value="MEA5390522.1"/>
    <property type="molecule type" value="Genomic_DNA"/>
</dbReference>
<dbReference type="InterPro" id="IPR015944">
    <property type="entry name" value="Gly-tRNA-synth_bsu"/>
</dbReference>
<evidence type="ECO:0000256" key="3">
    <source>
        <dbReference type="ARBA" id="ARBA00022741"/>
    </source>
</evidence>
<evidence type="ECO:0000256" key="1">
    <source>
        <dbReference type="ARBA" id="ARBA00008226"/>
    </source>
</evidence>
<evidence type="ECO:0000256" key="5">
    <source>
        <dbReference type="ARBA" id="ARBA00022917"/>
    </source>
</evidence>